<accession>A0ABV7TJ65</accession>
<dbReference type="Pfam" id="PF13202">
    <property type="entry name" value="EF-hand_5"/>
    <property type="match status" value="2"/>
</dbReference>
<keyword evidence="1" id="KW-0732">Signal</keyword>
<dbReference type="PROSITE" id="PS50222">
    <property type="entry name" value="EF_HAND_2"/>
    <property type="match status" value="1"/>
</dbReference>
<dbReference type="Gene3D" id="1.10.238.10">
    <property type="entry name" value="EF-hand"/>
    <property type="match status" value="1"/>
</dbReference>
<comment type="caution">
    <text evidence="3">The sequence shown here is derived from an EMBL/GenBank/DDBJ whole genome shotgun (WGS) entry which is preliminary data.</text>
</comment>
<evidence type="ECO:0000313" key="3">
    <source>
        <dbReference type="EMBL" id="MFC3615228.1"/>
    </source>
</evidence>
<sequence length="113" mass="12122">MKPVLISLGVTLGLASGVAAQSMPTAALEFLDTNDDVLVTQDEMVRQMDLFFGPMDSNGNGRLEYGEVEAFMPRELFDGADANGNGTLSQAEYRAQVIEDFQSADIDGDGVLE</sequence>
<proteinExistence type="predicted"/>
<dbReference type="InterPro" id="IPR011992">
    <property type="entry name" value="EF-hand-dom_pair"/>
</dbReference>
<evidence type="ECO:0000313" key="4">
    <source>
        <dbReference type="Proteomes" id="UP001595629"/>
    </source>
</evidence>
<keyword evidence="4" id="KW-1185">Reference proteome</keyword>
<dbReference type="EMBL" id="JBHRXI010000016">
    <property type="protein sequence ID" value="MFC3615228.1"/>
    <property type="molecule type" value="Genomic_DNA"/>
</dbReference>
<evidence type="ECO:0000256" key="1">
    <source>
        <dbReference type="SAM" id="SignalP"/>
    </source>
</evidence>
<dbReference type="SUPFAM" id="SSF47473">
    <property type="entry name" value="EF-hand"/>
    <property type="match status" value="1"/>
</dbReference>
<feature type="chain" id="PRO_5045180245" description="EF-hand domain-containing protein" evidence="1">
    <location>
        <begin position="21"/>
        <end position="113"/>
    </location>
</feature>
<evidence type="ECO:0000259" key="2">
    <source>
        <dbReference type="PROSITE" id="PS50222"/>
    </source>
</evidence>
<protein>
    <recommendedName>
        <fullName evidence="2">EF-hand domain-containing protein</fullName>
    </recommendedName>
</protein>
<dbReference type="RefSeq" id="WP_386736483.1">
    <property type="nucleotide sequence ID" value="NZ_JBHRXI010000016.1"/>
</dbReference>
<gene>
    <name evidence="3" type="ORF">ACFORG_15805</name>
</gene>
<name>A0ABV7TJ65_9RHOB</name>
<dbReference type="InterPro" id="IPR002048">
    <property type="entry name" value="EF_hand_dom"/>
</dbReference>
<feature type="signal peptide" evidence="1">
    <location>
        <begin position="1"/>
        <end position="20"/>
    </location>
</feature>
<feature type="domain" description="EF-hand" evidence="2">
    <location>
        <begin position="92"/>
        <end position="113"/>
    </location>
</feature>
<organism evidence="3 4">
    <name type="scientific">Lutimaribacter marinistellae</name>
    <dbReference type="NCBI Taxonomy" id="1820329"/>
    <lineage>
        <taxon>Bacteria</taxon>
        <taxon>Pseudomonadati</taxon>
        <taxon>Pseudomonadota</taxon>
        <taxon>Alphaproteobacteria</taxon>
        <taxon>Rhodobacterales</taxon>
        <taxon>Roseobacteraceae</taxon>
        <taxon>Lutimaribacter</taxon>
    </lineage>
</organism>
<reference evidence="4" key="1">
    <citation type="journal article" date="2019" name="Int. J. Syst. Evol. Microbiol.">
        <title>The Global Catalogue of Microorganisms (GCM) 10K type strain sequencing project: providing services to taxonomists for standard genome sequencing and annotation.</title>
        <authorList>
            <consortium name="The Broad Institute Genomics Platform"/>
            <consortium name="The Broad Institute Genome Sequencing Center for Infectious Disease"/>
            <person name="Wu L."/>
            <person name="Ma J."/>
        </authorList>
    </citation>
    <scope>NUCLEOTIDE SEQUENCE [LARGE SCALE GENOMIC DNA]</scope>
    <source>
        <strain evidence="4">KCTC 42911</strain>
    </source>
</reference>
<dbReference type="Proteomes" id="UP001595629">
    <property type="component" value="Unassembled WGS sequence"/>
</dbReference>